<accession>A0ABW4J548</accession>
<dbReference type="InterPro" id="IPR039076">
    <property type="entry name" value="DivIC"/>
</dbReference>
<evidence type="ECO:0000256" key="1">
    <source>
        <dbReference type="SAM" id="Phobius"/>
    </source>
</evidence>
<keyword evidence="3" id="KW-1185">Reference proteome</keyword>
<evidence type="ECO:0000313" key="3">
    <source>
        <dbReference type="Proteomes" id="UP001597267"/>
    </source>
</evidence>
<reference evidence="3" key="1">
    <citation type="journal article" date="2019" name="Int. J. Syst. Evol. Microbiol.">
        <title>The Global Catalogue of Microorganisms (GCM) 10K type strain sequencing project: providing services to taxonomists for standard genome sequencing and annotation.</title>
        <authorList>
            <consortium name="The Broad Institute Genomics Platform"/>
            <consortium name="The Broad Institute Genome Sequencing Center for Infectious Disease"/>
            <person name="Wu L."/>
            <person name="Ma J."/>
        </authorList>
    </citation>
    <scope>NUCLEOTIDE SEQUENCE [LARGE SCALE GENOMIC DNA]</scope>
    <source>
        <strain evidence="3">CCM 8896</strain>
    </source>
</reference>
<evidence type="ECO:0000313" key="2">
    <source>
        <dbReference type="EMBL" id="MFD1670580.1"/>
    </source>
</evidence>
<keyword evidence="1" id="KW-1133">Transmembrane helix</keyword>
<dbReference type="InterPro" id="IPR007060">
    <property type="entry name" value="FtsL/DivIC"/>
</dbReference>
<dbReference type="PANTHER" id="PTHR40027">
    <property type="entry name" value="CELL DIVISION PROTEIN DIVIC"/>
    <property type="match status" value="1"/>
</dbReference>
<dbReference type="Proteomes" id="UP001597267">
    <property type="component" value="Unassembled WGS sequence"/>
</dbReference>
<feature type="transmembrane region" description="Helical" evidence="1">
    <location>
        <begin position="43"/>
        <end position="62"/>
    </location>
</feature>
<organism evidence="2 3">
    <name type="scientific">Agrilactobacillus yilanensis</name>
    <dbReference type="NCBI Taxonomy" id="2485997"/>
    <lineage>
        <taxon>Bacteria</taxon>
        <taxon>Bacillati</taxon>
        <taxon>Bacillota</taxon>
        <taxon>Bacilli</taxon>
        <taxon>Lactobacillales</taxon>
        <taxon>Lactobacillaceae</taxon>
        <taxon>Agrilactobacillus</taxon>
    </lineage>
</organism>
<dbReference type="Pfam" id="PF04977">
    <property type="entry name" value="DivIC"/>
    <property type="match status" value="1"/>
</dbReference>
<dbReference type="EMBL" id="JBHTOP010000001">
    <property type="protein sequence ID" value="MFD1670580.1"/>
    <property type="molecule type" value="Genomic_DNA"/>
</dbReference>
<dbReference type="PANTHER" id="PTHR40027:SF1">
    <property type="entry name" value="CELL DIVISION PROTEIN DIVIC"/>
    <property type="match status" value="1"/>
</dbReference>
<keyword evidence="1" id="KW-0472">Membrane</keyword>
<keyword evidence="1" id="KW-0812">Transmembrane</keyword>
<dbReference type="RefSeq" id="WP_125714714.1">
    <property type="nucleotide sequence ID" value="NZ_JBHTOP010000001.1"/>
</dbReference>
<proteinExistence type="predicted"/>
<comment type="caution">
    <text evidence="2">The sequence shown here is derived from an EMBL/GenBank/DDBJ whole genome shotgun (WGS) entry which is preliminary data.</text>
</comment>
<gene>
    <name evidence="2" type="ORF">ACFQ5M_00550</name>
</gene>
<sequence length="132" mass="15691">MYEKQSSQPKVQALNNKYHQQQTLKNIHARRQKYVRQVRKKRLLFIGLIFGVVVLFLGVQIFQTRQNHQTLQAQTQTSQAQLEKVRDSHTDLQQQVRQLNDKTYLEKIIRERYYYSKSGEIIFSLPGDKPSN</sequence>
<name>A0ABW4J548_9LACO</name>
<protein>
    <submittedName>
        <fullName evidence="2">Septum formation initiator family protein</fullName>
    </submittedName>
</protein>